<comment type="caution">
    <text evidence="2">The sequence shown here is derived from an EMBL/GenBank/DDBJ whole genome shotgun (WGS) entry which is preliminary data.</text>
</comment>
<keyword evidence="3" id="KW-1185">Reference proteome</keyword>
<dbReference type="Pfam" id="PF18974">
    <property type="entry name" value="DUF5710"/>
    <property type="match status" value="1"/>
</dbReference>
<reference evidence="3" key="1">
    <citation type="journal article" date="2019" name="Int. J. Syst. Evol. Microbiol.">
        <title>The Global Catalogue of Microorganisms (GCM) 10K type strain sequencing project: providing services to taxonomists for standard genome sequencing and annotation.</title>
        <authorList>
            <consortium name="The Broad Institute Genomics Platform"/>
            <consortium name="The Broad Institute Genome Sequencing Center for Infectious Disease"/>
            <person name="Wu L."/>
            <person name="Ma J."/>
        </authorList>
    </citation>
    <scope>NUCLEOTIDE SEQUENCE [LARGE SCALE GENOMIC DNA]</scope>
    <source>
        <strain evidence="3">CCUG 55854</strain>
    </source>
</reference>
<evidence type="ECO:0000259" key="1">
    <source>
        <dbReference type="Pfam" id="PF18974"/>
    </source>
</evidence>
<evidence type="ECO:0000313" key="3">
    <source>
        <dbReference type="Proteomes" id="UP001597033"/>
    </source>
</evidence>
<dbReference type="InterPro" id="IPR043764">
    <property type="entry name" value="DUF5710"/>
</dbReference>
<dbReference type="Proteomes" id="UP001597033">
    <property type="component" value="Unassembled WGS sequence"/>
</dbReference>
<dbReference type="EMBL" id="JBHTKN010000001">
    <property type="protein sequence ID" value="MFD1040769.1"/>
    <property type="molecule type" value="Genomic_DNA"/>
</dbReference>
<sequence length="251" mass="28803">MPTYFRVPFNDKNHAKALGARWCLDHELWYAPDGFPNVDAALAEHWPRITPLPPVEHFPVEDRAFGSSPRIAVDLIPTTCWYNSVRSCVEHDDWKRISLGVKLRAGRKCELCGTPANREQDIHLEAYERFDYLDGTQVLKRLVCACSRCHHAIHYDRAEALNEEQAAREHLRLTNGWDDAALDQHLRKANALWKKRSAQQWELDLSIIENAGISVQLPEANKRAERAVHFHRVRPPGSTLDEFLAVLGFPE</sequence>
<name>A0ABW3LTW2_9GAMM</name>
<feature type="domain" description="DUF5710" evidence="1">
    <location>
        <begin position="3"/>
        <end position="46"/>
    </location>
</feature>
<evidence type="ECO:0000313" key="2">
    <source>
        <dbReference type="EMBL" id="MFD1040769.1"/>
    </source>
</evidence>
<gene>
    <name evidence="2" type="ORF">ACFQ2N_00200</name>
</gene>
<dbReference type="RefSeq" id="WP_162376372.1">
    <property type="nucleotide sequence ID" value="NZ_JBHTKN010000001.1"/>
</dbReference>
<organism evidence="2 3">
    <name type="scientific">Pseudoxanthomonas kaohsiungensis</name>
    <dbReference type="NCBI Taxonomy" id="283923"/>
    <lineage>
        <taxon>Bacteria</taxon>
        <taxon>Pseudomonadati</taxon>
        <taxon>Pseudomonadota</taxon>
        <taxon>Gammaproteobacteria</taxon>
        <taxon>Lysobacterales</taxon>
        <taxon>Lysobacteraceae</taxon>
        <taxon>Pseudoxanthomonas</taxon>
    </lineage>
</organism>
<proteinExistence type="predicted"/>
<accession>A0ABW3LTW2</accession>
<protein>
    <submittedName>
        <fullName evidence="2">DUF5710 domain-containing protein</fullName>
    </submittedName>
</protein>